<proteinExistence type="predicted"/>
<name>A0A3M9X0K6_9HYPH</name>
<sequence length="70" mass="7898">MPTIKRAYRLQVMLNAKELAVLDAWRFERRLPSRAEAVRALLQRGLVAKGYDADRGALSVDFGVLKLPSE</sequence>
<reference evidence="1 2" key="1">
    <citation type="journal article" date="2018" name="Mol. Plant Microbe Interact.">
        <title>Taxonomically Different Co-Microsymbionts of a Relict Legume, Oxytropis popoviana, Have Complementary Sets of Symbiotic Genes and Together Increase the Efficiency of Plant Nodulation.</title>
        <authorList>
            <person name="Safronova V."/>
            <person name="Belimov A."/>
            <person name="Sazanova A."/>
            <person name="Chirak E."/>
            <person name="Verkhozina A."/>
            <person name="Kuznetsova I."/>
            <person name="Andronov E."/>
            <person name="Puhalsky J."/>
            <person name="Tikhonovich I."/>
        </authorList>
    </citation>
    <scope>NUCLEOTIDE SEQUENCE [LARGE SCALE GENOMIC DNA]</scope>
    <source>
        <strain evidence="1 2">Opo-235</strain>
    </source>
</reference>
<evidence type="ECO:0000313" key="2">
    <source>
        <dbReference type="Proteomes" id="UP000275436"/>
    </source>
</evidence>
<organism evidence="1 2">
    <name type="scientific">Mesorhizobium japonicum</name>
    <dbReference type="NCBI Taxonomy" id="2066070"/>
    <lineage>
        <taxon>Bacteria</taxon>
        <taxon>Pseudomonadati</taxon>
        <taxon>Pseudomonadota</taxon>
        <taxon>Alphaproteobacteria</taxon>
        <taxon>Hyphomicrobiales</taxon>
        <taxon>Phyllobacteriaceae</taxon>
        <taxon>Mesorhizobium</taxon>
    </lineage>
</organism>
<dbReference type="Proteomes" id="UP000275436">
    <property type="component" value="Unassembled WGS sequence"/>
</dbReference>
<comment type="caution">
    <text evidence="1">The sequence shown here is derived from an EMBL/GenBank/DDBJ whole genome shotgun (WGS) entry which is preliminary data.</text>
</comment>
<accession>A0A3M9X0K6</accession>
<evidence type="ECO:0000313" key="1">
    <source>
        <dbReference type="EMBL" id="RNJ41554.1"/>
    </source>
</evidence>
<dbReference type="AlphaFoldDB" id="A0A3M9X0K6"/>
<evidence type="ECO:0008006" key="3">
    <source>
        <dbReference type="Google" id="ProtNLM"/>
    </source>
</evidence>
<protein>
    <recommendedName>
        <fullName evidence="3">Ribbon-helix-helix protein, CopG family</fullName>
    </recommendedName>
</protein>
<gene>
    <name evidence="1" type="ORF">DNR46_33500</name>
</gene>
<dbReference type="EMBL" id="QKOD01000018">
    <property type="protein sequence ID" value="RNJ41554.1"/>
    <property type="molecule type" value="Genomic_DNA"/>
</dbReference>